<keyword evidence="3 4" id="KW-0408">Iron</keyword>
<evidence type="ECO:0000313" key="7">
    <source>
        <dbReference type="Proteomes" id="UP000529637"/>
    </source>
</evidence>
<dbReference type="PROSITE" id="PS51007">
    <property type="entry name" value="CYTC"/>
    <property type="match status" value="1"/>
</dbReference>
<dbReference type="EMBL" id="JABWMJ010000006">
    <property type="protein sequence ID" value="NUZ07016.1"/>
    <property type="molecule type" value="Genomic_DNA"/>
</dbReference>
<gene>
    <name evidence="6" type="ORF">HQN59_14720</name>
</gene>
<dbReference type="GO" id="GO:0009055">
    <property type="term" value="F:electron transfer activity"/>
    <property type="evidence" value="ECO:0007669"/>
    <property type="project" value="InterPro"/>
</dbReference>
<dbReference type="SUPFAM" id="SSF46626">
    <property type="entry name" value="Cytochrome c"/>
    <property type="match status" value="1"/>
</dbReference>
<dbReference type="Pfam" id="PF00034">
    <property type="entry name" value="Cytochrom_C"/>
    <property type="match status" value="1"/>
</dbReference>
<evidence type="ECO:0000259" key="5">
    <source>
        <dbReference type="PROSITE" id="PS51007"/>
    </source>
</evidence>
<proteinExistence type="predicted"/>
<evidence type="ECO:0000313" key="6">
    <source>
        <dbReference type="EMBL" id="NUZ07016.1"/>
    </source>
</evidence>
<dbReference type="RefSeq" id="WP_176069854.1">
    <property type="nucleotide sequence ID" value="NZ_JABWMJ010000006.1"/>
</dbReference>
<dbReference type="InterPro" id="IPR009056">
    <property type="entry name" value="Cyt_c-like_dom"/>
</dbReference>
<dbReference type="Proteomes" id="UP000529637">
    <property type="component" value="Unassembled WGS sequence"/>
</dbReference>
<name>A0A7Y6NPQ0_9BURK</name>
<protein>
    <submittedName>
        <fullName evidence="6">Cytochrome c</fullName>
    </submittedName>
</protein>
<dbReference type="GO" id="GO:0020037">
    <property type="term" value="F:heme binding"/>
    <property type="evidence" value="ECO:0007669"/>
    <property type="project" value="InterPro"/>
</dbReference>
<evidence type="ECO:0000256" key="2">
    <source>
        <dbReference type="ARBA" id="ARBA00022723"/>
    </source>
</evidence>
<keyword evidence="1 4" id="KW-0349">Heme</keyword>
<dbReference type="AlphaFoldDB" id="A0A7Y6NPQ0"/>
<keyword evidence="2 4" id="KW-0479">Metal-binding</keyword>
<accession>A0A7Y6NPQ0</accession>
<evidence type="ECO:0000256" key="4">
    <source>
        <dbReference type="PROSITE-ProRule" id="PRU00433"/>
    </source>
</evidence>
<feature type="domain" description="Cytochrome c" evidence="5">
    <location>
        <begin position="55"/>
        <end position="146"/>
    </location>
</feature>
<dbReference type="Gene3D" id="1.10.760.10">
    <property type="entry name" value="Cytochrome c-like domain"/>
    <property type="match status" value="1"/>
</dbReference>
<evidence type="ECO:0000256" key="3">
    <source>
        <dbReference type="ARBA" id="ARBA00023004"/>
    </source>
</evidence>
<sequence length="146" mass="15263">MAVPPRRSPVRGRVTPHSCRSRALAALLAAAALAGLAGCERRPLADARFTQVPEADPTRGQALLAQYQCGSCHAIPEVPASEGAAGPTLAAFGRRSYIAGEVPNLPANLIAWIESPQALVPGTPMPDMGVSPRDARDIAAYLMSLR</sequence>
<keyword evidence="7" id="KW-1185">Reference proteome</keyword>
<reference evidence="6 7" key="1">
    <citation type="submission" date="2020-06" db="EMBL/GenBank/DDBJ databases">
        <title>Schlegella sp. ID0723 isolated from air conditioner.</title>
        <authorList>
            <person name="Kim D.Y."/>
            <person name="Kim D.-U."/>
        </authorList>
    </citation>
    <scope>NUCLEOTIDE SEQUENCE [LARGE SCALE GENOMIC DNA]</scope>
    <source>
        <strain evidence="6 7">ID0723</strain>
    </source>
</reference>
<organism evidence="6 7">
    <name type="scientific">Piscinibacter koreensis</name>
    <dbReference type="NCBI Taxonomy" id="2742824"/>
    <lineage>
        <taxon>Bacteria</taxon>
        <taxon>Pseudomonadati</taxon>
        <taxon>Pseudomonadota</taxon>
        <taxon>Betaproteobacteria</taxon>
        <taxon>Burkholderiales</taxon>
        <taxon>Sphaerotilaceae</taxon>
        <taxon>Piscinibacter</taxon>
    </lineage>
</organism>
<evidence type="ECO:0000256" key="1">
    <source>
        <dbReference type="ARBA" id="ARBA00022617"/>
    </source>
</evidence>
<comment type="caution">
    <text evidence="6">The sequence shown here is derived from an EMBL/GenBank/DDBJ whole genome shotgun (WGS) entry which is preliminary data.</text>
</comment>
<dbReference type="InterPro" id="IPR036909">
    <property type="entry name" value="Cyt_c-like_dom_sf"/>
</dbReference>
<dbReference type="GO" id="GO:0046872">
    <property type="term" value="F:metal ion binding"/>
    <property type="evidence" value="ECO:0007669"/>
    <property type="project" value="UniProtKB-KW"/>
</dbReference>